<dbReference type="Proteomes" id="UP000077755">
    <property type="component" value="Chromosome 7"/>
</dbReference>
<dbReference type="Pfam" id="PF09011">
    <property type="entry name" value="HMG_box_2"/>
    <property type="match status" value="1"/>
</dbReference>
<protein>
    <recommendedName>
        <fullName evidence="2">HMG box domain-containing protein</fullName>
    </recommendedName>
</protein>
<reference evidence="3" key="2">
    <citation type="submission" date="2022-03" db="EMBL/GenBank/DDBJ databases">
        <title>Draft title - Genomic analysis of global carrot germplasm unveils the trajectory of domestication and the origin of high carotenoid orange carrot.</title>
        <authorList>
            <person name="Iorizzo M."/>
            <person name="Ellison S."/>
            <person name="Senalik D."/>
            <person name="Macko-Podgorni A."/>
            <person name="Grzebelus D."/>
            <person name="Bostan H."/>
            <person name="Rolling W."/>
            <person name="Curaba J."/>
            <person name="Simon P."/>
        </authorList>
    </citation>
    <scope>NUCLEOTIDE SEQUENCE</scope>
    <source>
        <tissue evidence="3">Leaf</tissue>
    </source>
</reference>
<name>A0AAF0XLR0_DAUCS</name>
<gene>
    <name evidence="3" type="ORF">DCAR_0729831</name>
</gene>
<dbReference type="Gene3D" id="1.10.30.10">
    <property type="entry name" value="High mobility group box domain"/>
    <property type="match status" value="2"/>
</dbReference>
<keyword evidence="1" id="KW-0238">DNA-binding</keyword>
<reference evidence="3" key="1">
    <citation type="journal article" date="2016" name="Nat. Genet.">
        <title>A high-quality carrot genome assembly provides new insights into carotenoid accumulation and asterid genome evolution.</title>
        <authorList>
            <person name="Iorizzo M."/>
            <person name="Ellison S."/>
            <person name="Senalik D."/>
            <person name="Zeng P."/>
            <person name="Satapoomin P."/>
            <person name="Huang J."/>
            <person name="Bowman M."/>
            <person name="Iovene M."/>
            <person name="Sanseverino W."/>
            <person name="Cavagnaro P."/>
            <person name="Yildiz M."/>
            <person name="Macko-Podgorni A."/>
            <person name="Moranska E."/>
            <person name="Grzebelus E."/>
            <person name="Grzebelus D."/>
            <person name="Ashrafi H."/>
            <person name="Zheng Z."/>
            <person name="Cheng S."/>
            <person name="Spooner D."/>
            <person name="Van Deynze A."/>
            <person name="Simon P."/>
        </authorList>
    </citation>
    <scope>NUCLEOTIDE SEQUENCE</scope>
    <source>
        <tissue evidence="3">Leaf</tissue>
    </source>
</reference>
<dbReference type="InterPro" id="IPR009071">
    <property type="entry name" value="HMG_box_dom"/>
</dbReference>
<dbReference type="GO" id="GO:0005634">
    <property type="term" value="C:nucleus"/>
    <property type="evidence" value="ECO:0007669"/>
    <property type="project" value="UniProtKB-UniRule"/>
</dbReference>
<evidence type="ECO:0000259" key="2">
    <source>
        <dbReference type="PROSITE" id="PS50118"/>
    </source>
</evidence>
<dbReference type="EMBL" id="CP093349">
    <property type="protein sequence ID" value="WOH10363.1"/>
    <property type="molecule type" value="Genomic_DNA"/>
</dbReference>
<feature type="domain" description="HMG box" evidence="2">
    <location>
        <begin position="201"/>
        <end position="262"/>
    </location>
</feature>
<feature type="DNA-binding region" description="HMG box" evidence="1">
    <location>
        <begin position="83"/>
        <end position="151"/>
    </location>
</feature>
<evidence type="ECO:0000313" key="3">
    <source>
        <dbReference type="EMBL" id="WOH10363.1"/>
    </source>
</evidence>
<proteinExistence type="predicted"/>
<keyword evidence="4" id="KW-1185">Reference proteome</keyword>
<feature type="domain" description="HMG box" evidence="2">
    <location>
        <begin position="83"/>
        <end position="151"/>
    </location>
</feature>
<dbReference type="Pfam" id="PF00505">
    <property type="entry name" value="HMG_box"/>
    <property type="match status" value="1"/>
</dbReference>
<dbReference type="SUPFAM" id="SSF47095">
    <property type="entry name" value="HMG-box"/>
    <property type="match status" value="2"/>
</dbReference>
<evidence type="ECO:0000313" key="4">
    <source>
        <dbReference type="Proteomes" id="UP000077755"/>
    </source>
</evidence>
<dbReference type="PROSITE" id="PS50118">
    <property type="entry name" value="HMG_BOX_2"/>
    <property type="match status" value="2"/>
</dbReference>
<keyword evidence="1" id="KW-0539">Nucleus</keyword>
<sequence length="262" mass="29470">MVGCGAGGDAVETRRGCCGVFTMVSTRSMSGTTKKPDTKVAVNDKQEASTTARNKAKFRNTKKIAKSGATKKVAHEGCTTAPWSMITDAYCFFMKDSKAKYYEKNAKYYEKHPRGRIMPEELRDVIMQKWRDMSDADKAPYVECAEELKAQGLTYLTAVDDEQEVCYKAKFGTTKKIAKSGKTKEVADKGCTTAVWSVNDDAYCLFLKDSKAKYYEKHSRRQIMPEDLREAIMEEWMGMSDADKAPYVESAEKLRAQGLTYL</sequence>
<dbReference type="AlphaFoldDB" id="A0AAF0XLR0"/>
<accession>A0AAF0XLR0</accession>
<evidence type="ECO:0000256" key="1">
    <source>
        <dbReference type="PROSITE-ProRule" id="PRU00267"/>
    </source>
</evidence>
<feature type="DNA-binding region" description="HMG box" evidence="1">
    <location>
        <begin position="201"/>
        <end position="262"/>
    </location>
</feature>
<dbReference type="InterPro" id="IPR036910">
    <property type="entry name" value="HMG_box_dom_sf"/>
</dbReference>
<organism evidence="3 4">
    <name type="scientific">Daucus carota subsp. sativus</name>
    <name type="common">Carrot</name>
    <dbReference type="NCBI Taxonomy" id="79200"/>
    <lineage>
        <taxon>Eukaryota</taxon>
        <taxon>Viridiplantae</taxon>
        <taxon>Streptophyta</taxon>
        <taxon>Embryophyta</taxon>
        <taxon>Tracheophyta</taxon>
        <taxon>Spermatophyta</taxon>
        <taxon>Magnoliopsida</taxon>
        <taxon>eudicotyledons</taxon>
        <taxon>Gunneridae</taxon>
        <taxon>Pentapetalae</taxon>
        <taxon>asterids</taxon>
        <taxon>campanulids</taxon>
        <taxon>Apiales</taxon>
        <taxon>Apiaceae</taxon>
        <taxon>Apioideae</taxon>
        <taxon>Scandiceae</taxon>
        <taxon>Daucinae</taxon>
        <taxon>Daucus</taxon>
        <taxon>Daucus sect. Daucus</taxon>
    </lineage>
</organism>
<dbReference type="GO" id="GO:0003677">
    <property type="term" value="F:DNA binding"/>
    <property type="evidence" value="ECO:0007669"/>
    <property type="project" value="UniProtKB-UniRule"/>
</dbReference>